<sequence length="430" mass="45152">MDLLIAATLVVATIALWATARLPEYLTALLFFAAATVFTSVPPATIFSGFASAAFWLVLSGFVLGAAIKKTGLADRLAAALQPHLAGSWTRMVGGTVAVSYAAAFVMPSNMGRIALLMPMVLAIAEKSGIRAGSRGWFGLALAVGFGTFQLSASILPANVPNLVMAGAIEATYGLHLHYLPYLITFTPVLGLLKGVLVVALVCLLFPARPTPFKAEAHTASWTGNERRLAIILLCTLAMWMTDALHGISPAWVGLVAACACLLPRVGFLTSDEFGQASNFRTCLYVAGLLGLSAFVAATGLGSRLGEWIIPLLPLDPAQPFVSYLSVFGLGELLNALTTANGVPAVFTPLAQEIADASGMPLNTVLMFQVVSYSTPLLPYQASPIVVAMMMGKVPLREGVKLSLWLAVATLVIVAPLQYVWMGILGMVGG</sequence>
<evidence type="ECO:0000256" key="7">
    <source>
        <dbReference type="SAM" id="Phobius"/>
    </source>
</evidence>
<feature type="transmembrane region" description="Helical" evidence="7">
    <location>
        <begin position="44"/>
        <end position="68"/>
    </location>
</feature>
<proteinExistence type="predicted"/>
<dbReference type="PANTHER" id="PTHR43652:SF2">
    <property type="entry name" value="BASIC AMINO ACID ANTIPORTER YFCC-RELATED"/>
    <property type="match status" value="1"/>
</dbReference>
<keyword evidence="6 7" id="KW-0472">Membrane</keyword>
<feature type="transmembrane region" description="Helical" evidence="7">
    <location>
        <begin position="402"/>
        <end position="421"/>
    </location>
</feature>
<feature type="domain" description="Citrate transporter-like" evidence="8">
    <location>
        <begin position="14"/>
        <end position="366"/>
    </location>
</feature>
<organism evidence="9 10">
    <name type="scientific">Stenotrophomonas chelatiphaga</name>
    <dbReference type="NCBI Taxonomy" id="517011"/>
    <lineage>
        <taxon>Bacteria</taxon>
        <taxon>Pseudomonadati</taxon>
        <taxon>Pseudomonadota</taxon>
        <taxon>Gammaproteobacteria</taxon>
        <taxon>Lysobacterales</taxon>
        <taxon>Lysobacteraceae</taxon>
        <taxon>Stenotrophomonas</taxon>
    </lineage>
</organism>
<dbReference type="GO" id="GO:0005886">
    <property type="term" value="C:plasma membrane"/>
    <property type="evidence" value="ECO:0007669"/>
    <property type="project" value="TreeGrafter"/>
</dbReference>
<name>A0A0R0D698_9GAMM</name>
<dbReference type="RefSeq" id="WP_057506939.1">
    <property type="nucleotide sequence ID" value="NZ_JANUEG010000013.1"/>
</dbReference>
<evidence type="ECO:0000256" key="6">
    <source>
        <dbReference type="ARBA" id="ARBA00023136"/>
    </source>
</evidence>
<dbReference type="Pfam" id="PF03600">
    <property type="entry name" value="CitMHS"/>
    <property type="match status" value="1"/>
</dbReference>
<evidence type="ECO:0000256" key="2">
    <source>
        <dbReference type="ARBA" id="ARBA00022448"/>
    </source>
</evidence>
<evidence type="ECO:0000256" key="5">
    <source>
        <dbReference type="ARBA" id="ARBA00022989"/>
    </source>
</evidence>
<feature type="transmembrane region" description="Helical" evidence="7">
    <location>
        <begin position="282"/>
        <end position="302"/>
    </location>
</feature>
<feature type="transmembrane region" description="Helical" evidence="7">
    <location>
        <begin position="229"/>
        <end position="245"/>
    </location>
</feature>
<keyword evidence="2" id="KW-0813">Transport</keyword>
<accession>A0A0R0D698</accession>
<evidence type="ECO:0000259" key="8">
    <source>
        <dbReference type="Pfam" id="PF03600"/>
    </source>
</evidence>
<evidence type="ECO:0000313" key="10">
    <source>
        <dbReference type="Proteomes" id="UP000051386"/>
    </source>
</evidence>
<keyword evidence="10" id="KW-1185">Reference proteome</keyword>
<evidence type="ECO:0000256" key="4">
    <source>
        <dbReference type="ARBA" id="ARBA00022737"/>
    </source>
</evidence>
<dbReference type="PATRIC" id="fig|517011.3.peg.2076"/>
<comment type="caution">
    <text evidence="9">The sequence shown here is derived from an EMBL/GenBank/DDBJ whole genome shotgun (WGS) entry which is preliminary data.</text>
</comment>
<feature type="transmembrane region" description="Helical" evidence="7">
    <location>
        <begin position="113"/>
        <end position="130"/>
    </location>
</feature>
<keyword evidence="5 7" id="KW-1133">Transmembrane helix</keyword>
<feature type="transmembrane region" description="Helical" evidence="7">
    <location>
        <begin position="137"/>
        <end position="159"/>
    </location>
</feature>
<dbReference type="Proteomes" id="UP000051386">
    <property type="component" value="Unassembled WGS sequence"/>
</dbReference>
<evidence type="ECO:0000313" key="9">
    <source>
        <dbReference type="EMBL" id="KRG77088.1"/>
    </source>
</evidence>
<dbReference type="InterPro" id="IPR051679">
    <property type="entry name" value="DASS-Related_Transporters"/>
</dbReference>
<dbReference type="EMBL" id="LDJK01000005">
    <property type="protein sequence ID" value="KRG77088.1"/>
    <property type="molecule type" value="Genomic_DNA"/>
</dbReference>
<evidence type="ECO:0000256" key="3">
    <source>
        <dbReference type="ARBA" id="ARBA00022692"/>
    </source>
</evidence>
<feature type="transmembrane region" description="Helical" evidence="7">
    <location>
        <begin position="179"/>
        <end position="208"/>
    </location>
</feature>
<keyword evidence="4" id="KW-0677">Repeat</keyword>
<protein>
    <submittedName>
        <fullName evidence="9">Citrate transporter</fullName>
    </submittedName>
</protein>
<feature type="transmembrane region" description="Helical" evidence="7">
    <location>
        <begin position="370"/>
        <end position="390"/>
    </location>
</feature>
<keyword evidence="3 7" id="KW-0812">Transmembrane</keyword>
<reference evidence="9 10" key="1">
    <citation type="submission" date="2015-05" db="EMBL/GenBank/DDBJ databases">
        <title>Genome sequencing and analysis of members of genus Stenotrophomonas.</title>
        <authorList>
            <person name="Patil P.P."/>
            <person name="Midha S."/>
            <person name="Patil P.B."/>
        </authorList>
    </citation>
    <scope>NUCLEOTIDE SEQUENCE [LARGE SCALE GENOMIC DNA]</scope>
    <source>
        <strain evidence="9 10">DSM 21508</strain>
    </source>
</reference>
<dbReference type="AlphaFoldDB" id="A0A0R0D698"/>
<dbReference type="InterPro" id="IPR004680">
    <property type="entry name" value="Cit_transptr-like_dom"/>
</dbReference>
<comment type="subcellular location">
    <subcellularLocation>
        <location evidence="1">Membrane</location>
        <topology evidence="1">Multi-pass membrane protein</topology>
    </subcellularLocation>
</comment>
<feature type="transmembrane region" description="Helical" evidence="7">
    <location>
        <begin position="251"/>
        <end position="270"/>
    </location>
</feature>
<dbReference type="GO" id="GO:0055085">
    <property type="term" value="P:transmembrane transport"/>
    <property type="evidence" value="ECO:0007669"/>
    <property type="project" value="InterPro"/>
</dbReference>
<gene>
    <name evidence="9" type="ORF">ABB28_01555</name>
</gene>
<evidence type="ECO:0000256" key="1">
    <source>
        <dbReference type="ARBA" id="ARBA00004141"/>
    </source>
</evidence>
<dbReference type="PANTHER" id="PTHR43652">
    <property type="entry name" value="BASIC AMINO ACID ANTIPORTER YFCC-RELATED"/>
    <property type="match status" value="1"/>
</dbReference>